<evidence type="ECO:0000256" key="1">
    <source>
        <dbReference type="ARBA" id="ARBA00004651"/>
    </source>
</evidence>
<evidence type="ECO:0000256" key="4">
    <source>
        <dbReference type="ARBA" id="ARBA00022989"/>
    </source>
</evidence>
<dbReference type="CDD" id="cd06580">
    <property type="entry name" value="TM_PBP1_transp_TpRbsC_like"/>
    <property type="match status" value="1"/>
</dbReference>
<dbReference type="PANTHER" id="PTHR43370">
    <property type="entry name" value="SUGAR ABC TRANSPORTER INTEGRAL MEMBRANE PROTEIN-RELATED"/>
    <property type="match status" value="1"/>
</dbReference>
<keyword evidence="4 7" id="KW-1133">Transmembrane helix</keyword>
<evidence type="ECO:0000256" key="2">
    <source>
        <dbReference type="ARBA" id="ARBA00022475"/>
    </source>
</evidence>
<feature type="transmembrane region" description="Helical" evidence="7">
    <location>
        <begin position="139"/>
        <end position="157"/>
    </location>
</feature>
<evidence type="ECO:0000256" key="7">
    <source>
        <dbReference type="SAM" id="Phobius"/>
    </source>
</evidence>
<feature type="region of interest" description="Disordered" evidence="6">
    <location>
        <begin position="1"/>
        <end position="20"/>
    </location>
</feature>
<dbReference type="GO" id="GO:0022857">
    <property type="term" value="F:transmembrane transporter activity"/>
    <property type="evidence" value="ECO:0007669"/>
    <property type="project" value="InterPro"/>
</dbReference>
<evidence type="ECO:0000256" key="5">
    <source>
        <dbReference type="ARBA" id="ARBA00023136"/>
    </source>
</evidence>
<dbReference type="Pfam" id="PF02653">
    <property type="entry name" value="BPD_transp_2"/>
    <property type="match status" value="1"/>
</dbReference>
<organism evidence="8 9">
    <name type="scientific">Streptomyces cinnamoneus</name>
    <name type="common">Streptoverticillium cinnamoneum</name>
    <dbReference type="NCBI Taxonomy" id="53446"/>
    <lineage>
        <taxon>Bacteria</taxon>
        <taxon>Bacillati</taxon>
        <taxon>Actinomycetota</taxon>
        <taxon>Actinomycetes</taxon>
        <taxon>Kitasatosporales</taxon>
        <taxon>Streptomycetaceae</taxon>
        <taxon>Streptomyces</taxon>
        <taxon>Streptomyces cinnamoneus group</taxon>
    </lineage>
</organism>
<feature type="transmembrane region" description="Helical" evidence="7">
    <location>
        <begin position="59"/>
        <end position="77"/>
    </location>
</feature>
<accession>A0A918WR81</accession>
<dbReference type="Proteomes" id="UP000646244">
    <property type="component" value="Unassembled WGS sequence"/>
</dbReference>
<evidence type="ECO:0000256" key="3">
    <source>
        <dbReference type="ARBA" id="ARBA00022692"/>
    </source>
</evidence>
<evidence type="ECO:0000313" key="8">
    <source>
        <dbReference type="EMBL" id="GHC73749.1"/>
    </source>
</evidence>
<comment type="subcellular location">
    <subcellularLocation>
        <location evidence="1">Cell membrane</location>
        <topology evidence="1">Multi-pass membrane protein</topology>
    </subcellularLocation>
</comment>
<feature type="transmembrane region" description="Helical" evidence="7">
    <location>
        <begin position="368"/>
        <end position="385"/>
    </location>
</feature>
<keyword evidence="3 7" id="KW-0812">Transmembrane</keyword>
<feature type="transmembrane region" description="Helical" evidence="7">
    <location>
        <begin position="84"/>
        <end position="105"/>
    </location>
</feature>
<dbReference type="EMBL" id="BMVB01000041">
    <property type="protein sequence ID" value="GHC73749.1"/>
    <property type="molecule type" value="Genomic_DNA"/>
</dbReference>
<gene>
    <name evidence="8" type="ORF">GCM10010507_61260</name>
</gene>
<keyword evidence="2" id="KW-1003">Cell membrane</keyword>
<feature type="transmembrane region" description="Helical" evidence="7">
    <location>
        <begin position="221"/>
        <end position="240"/>
    </location>
</feature>
<name>A0A918WR81_STRCJ</name>
<dbReference type="RefSeq" id="WP_190113195.1">
    <property type="nucleotide sequence ID" value="NZ_BMVB01000041.1"/>
</dbReference>
<sequence length="429" mass="44428">MSTTFTSSLAERLSGKNKDNGKRRLSAPVIMLGIAGALILLAALRVITGADDLTSSGQFSGALGAAVPIGLAGLGGLWSERAGVVNIGLEGMMMLGSFSAGMVGWQHGPWAAAAAGIVGGALGGLIHAVATVTFNVDHIISGVAINILSLGVTQYLAKLWFGAEGSAAQQAGGNDKQSPVMENMGTFSIPGLSDWLTSIEKHHWFLVSDLAGILDGLVSEVSWLTIVAALLFVGTFFVLWRTAFGLRLRSCGESPVAAESLGVNVYTYKYAAVVVSGALAGLGGAFLAIGTHMYSDGQTGGRGYIGLATMIFGNWRPGGVAMGAGLFGFMDSLQLRSGGPTVHALLLLVAVLLVGLVLWQLKKGKSKQAIASAVIVAVLVVWYVLTTTVPLEFVDATPYVATLLVLSLSAQRLRPPKADGQPYRKGQGK</sequence>
<dbReference type="PANTHER" id="PTHR43370:SF1">
    <property type="entry name" value="GUANOSINE ABC TRANSPORTER PERMEASE PROTEIN NUPQ"/>
    <property type="match status" value="1"/>
</dbReference>
<reference evidence="8" key="1">
    <citation type="journal article" date="2014" name="Int. J. Syst. Evol. Microbiol.">
        <title>Complete genome sequence of Corynebacterium casei LMG S-19264T (=DSM 44701T), isolated from a smear-ripened cheese.</title>
        <authorList>
            <consortium name="US DOE Joint Genome Institute (JGI-PGF)"/>
            <person name="Walter F."/>
            <person name="Albersmeier A."/>
            <person name="Kalinowski J."/>
            <person name="Ruckert C."/>
        </authorList>
    </citation>
    <scope>NUCLEOTIDE SEQUENCE</scope>
    <source>
        <strain evidence="8">JCM 4633</strain>
    </source>
</reference>
<feature type="transmembrane region" description="Helical" evidence="7">
    <location>
        <begin position="25"/>
        <end position="47"/>
    </location>
</feature>
<feature type="transmembrane region" description="Helical" evidence="7">
    <location>
        <begin position="111"/>
        <end position="132"/>
    </location>
</feature>
<proteinExistence type="predicted"/>
<feature type="transmembrane region" description="Helical" evidence="7">
    <location>
        <begin position="342"/>
        <end position="361"/>
    </location>
</feature>
<feature type="transmembrane region" description="Helical" evidence="7">
    <location>
        <begin position="270"/>
        <end position="289"/>
    </location>
</feature>
<dbReference type="GO" id="GO:0005886">
    <property type="term" value="C:plasma membrane"/>
    <property type="evidence" value="ECO:0007669"/>
    <property type="project" value="UniProtKB-SubCell"/>
</dbReference>
<evidence type="ECO:0000313" key="9">
    <source>
        <dbReference type="Proteomes" id="UP000646244"/>
    </source>
</evidence>
<keyword evidence="5 7" id="KW-0472">Membrane</keyword>
<dbReference type="InterPro" id="IPR001851">
    <property type="entry name" value="ABC_transp_permease"/>
</dbReference>
<protein>
    <submittedName>
        <fullName evidence="8">ABC transporter permease</fullName>
    </submittedName>
</protein>
<dbReference type="AlphaFoldDB" id="A0A918WR81"/>
<reference evidence="8" key="2">
    <citation type="submission" date="2020-09" db="EMBL/GenBank/DDBJ databases">
        <authorList>
            <person name="Sun Q."/>
            <person name="Ohkuma M."/>
        </authorList>
    </citation>
    <scope>NUCLEOTIDE SEQUENCE</scope>
    <source>
        <strain evidence="8">JCM 4633</strain>
    </source>
</reference>
<comment type="caution">
    <text evidence="8">The sequence shown here is derived from an EMBL/GenBank/DDBJ whole genome shotgun (WGS) entry which is preliminary data.</text>
</comment>
<evidence type="ECO:0000256" key="6">
    <source>
        <dbReference type="SAM" id="MobiDB-lite"/>
    </source>
</evidence>